<keyword evidence="3" id="KW-1133">Transmembrane helix</keyword>
<dbReference type="InterPro" id="IPR010989">
    <property type="entry name" value="SNARE"/>
</dbReference>
<evidence type="ECO:0000313" key="6">
    <source>
        <dbReference type="Proteomes" id="UP000054988"/>
    </source>
</evidence>
<comment type="similarity">
    <text evidence="1">Belongs to the syntaxin family.</text>
</comment>
<dbReference type="CDD" id="cd15840">
    <property type="entry name" value="SNARE_Qa"/>
    <property type="match status" value="1"/>
</dbReference>
<accession>A0A0W0G0A1</accession>
<comment type="caution">
    <text evidence="5">The sequence shown here is derived from an EMBL/GenBank/DDBJ whole genome shotgun (WGS) entry which is preliminary data.</text>
</comment>
<dbReference type="Proteomes" id="UP000054988">
    <property type="component" value="Unassembled WGS sequence"/>
</dbReference>
<dbReference type="InterPro" id="IPR045242">
    <property type="entry name" value="Syntaxin"/>
</dbReference>
<dbReference type="GO" id="GO:0005484">
    <property type="term" value="F:SNAP receptor activity"/>
    <property type="evidence" value="ECO:0007669"/>
    <property type="project" value="InterPro"/>
</dbReference>
<dbReference type="PROSITE" id="PS50192">
    <property type="entry name" value="T_SNARE"/>
    <property type="match status" value="1"/>
</dbReference>
<evidence type="ECO:0000256" key="2">
    <source>
        <dbReference type="SAM" id="MobiDB-lite"/>
    </source>
</evidence>
<dbReference type="Pfam" id="PF05739">
    <property type="entry name" value="SNARE"/>
    <property type="match status" value="1"/>
</dbReference>
<organism evidence="5 6">
    <name type="scientific">Moniliophthora roreri</name>
    <name type="common">Frosty pod rot fungus</name>
    <name type="synonym">Monilia roreri</name>
    <dbReference type="NCBI Taxonomy" id="221103"/>
    <lineage>
        <taxon>Eukaryota</taxon>
        <taxon>Fungi</taxon>
        <taxon>Dikarya</taxon>
        <taxon>Basidiomycota</taxon>
        <taxon>Agaricomycotina</taxon>
        <taxon>Agaricomycetes</taxon>
        <taxon>Agaricomycetidae</taxon>
        <taxon>Agaricales</taxon>
        <taxon>Marasmiineae</taxon>
        <taxon>Marasmiaceae</taxon>
        <taxon>Moniliophthora</taxon>
    </lineage>
</organism>
<proteinExistence type="inferred from homology"/>
<dbReference type="PROSITE" id="PS00914">
    <property type="entry name" value="SYNTAXIN"/>
    <property type="match status" value="1"/>
</dbReference>
<dbReference type="GO" id="GO:0006896">
    <property type="term" value="P:Golgi to vacuole transport"/>
    <property type="evidence" value="ECO:0007669"/>
    <property type="project" value="TreeGrafter"/>
</dbReference>
<dbReference type="SMART" id="SM00397">
    <property type="entry name" value="t_SNARE"/>
    <property type="match status" value="1"/>
</dbReference>
<feature type="domain" description="T-SNARE coiled-coil homology" evidence="4">
    <location>
        <begin position="175"/>
        <end position="237"/>
    </location>
</feature>
<dbReference type="AlphaFoldDB" id="A0A0W0G0A1"/>
<keyword evidence="3" id="KW-0812">Transmembrane</keyword>
<dbReference type="GO" id="GO:0006886">
    <property type="term" value="P:intracellular protein transport"/>
    <property type="evidence" value="ECO:0007669"/>
    <property type="project" value="InterPro"/>
</dbReference>
<gene>
    <name evidence="5" type="ORF">WG66_5432</name>
</gene>
<dbReference type="Gene3D" id="1.20.58.70">
    <property type="match status" value="1"/>
</dbReference>
<dbReference type="SUPFAM" id="SSF47661">
    <property type="entry name" value="t-snare proteins"/>
    <property type="match status" value="1"/>
</dbReference>
<dbReference type="Pfam" id="PF14523">
    <property type="entry name" value="Syntaxin_2"/>
    <property type="match status" value="1"/>
</dbReference>
<dbReference type="GO" id="GO:0000149">
    <property type="term" value="F:SNARE binding"/>
    <property type="evidence" value="ECO:0007669"/>
    <property type="project" value="TreeGrafter"/>
</dbReference>
<dbReference type="GO" id="GO:0031201">
    <property type="term" value="C:SNARE complex"/>
    <property type="evidence" value="ECO:0007669"/>
    <property type="project" value="TreeGrafter"/>
</dbReference>
<sequence length="268" mass="29477">MSFQDVEAGIQRSTNSPPSPQSPEDAAFLSLQSSLSLQVFKMNANVQGILKLVDQLGTTKDSAALRKRLHDLTESTRAMAKRGSEDLKKLTVQQQSLPHQKTALQKTSHDLQMSLVAFQRAQQVSAERQRTVVQGVKMAVEDDRSPEAELGSSPEQRQAQLLQTQLSPHELAYQESLIQEREADIQEIETGIHELAEIFRDLGTLVHQQGGMLDNIESNISSVAVDVSRGAEELNTASDYQRKAGRRAACLMIILVIVVAIVLLAVLS</sequence>
<dbReference type="PANTHER" id="PTHR19957">
    <property type="entry name" value="SYNTAXIN"/>
    <property type="match status" value="1"/>
</dbReference>
<reference evidence="5 6" key="1">
    <citation type="submission" date="2015-12" db="EMBL/GenBank/DDBJ databases">
        <title>Draft genome sequence of Moniliophthora roreri, the causal agent of frosty pod rot of cacao.</title>
        <authorList>
            <person name="Aime M.C."/>
            <person name="Diaz-Valderrama J.R."/>
            <person name="Kijpornyongpan T."/>
            <person name="Phillips-Mora W."/>
        </authorList>
    </citation>
    <scope>NUCLEOTIDE SEQUENCE [LARGE SCALE GENOMIC DNA]</scope>
    <source>
        <strain evidence="5 6">MCA 2952</strain>
    </source>
</reference>
<dbReference type="GO" id="GO:0048278">
    <property type="term" value="P:vesicle docking"/>
    <property type="evidence" value="ECO:0007669"/>
    <property type="project" value="TreeGrafter"/>
</dbReference>
<protein>
    <recommendedName>
        <fullName evidence="4">t-SNARE coiled-coil homology domain-containing protein</fullName>
    </recommendedName>
</protein>
<feature type="transmembrane region" description="Helical" evidence="3">
    <location>
        <begin position="248"/>
        <end position="267"/>
    </location>
</feature>
<dbReference type="InterPro" id="IPR000727">
    <property type="entry name" value="T_SNARE_dom"/>
</dbReference>
<dbReference type="GO" id="GO:0006906">
    <property type="term" value="P:vesicle fusion"/>
    <property type="evidence" value="ECO:0007669"/>
    <property type="project" value="TreeGrafter"/>
</dbReference>
<evidence type="ECO:0000256" key="1">
    <source>
        <dbReference type="ARBA" id="ARBA00009063"/>
    </source>
</evidence>
<dbReference type="PANTHER" id="PTHR19957:SF38">
    <property type="entry name" value="LD27581P"/>
    <property type="match status" value="1"/>
</dbReference>
<evidence type="ECO:0000313" key="5">
    <source>
        <dbReference type="EMBL" id="KTB42013.1"/>
    </source>
</evidence>
<dbReference type="eggNOG" id="KOG0811">
    <property type="taxonomic scope" value="Eukaryota"/>
</dbReference>
<dbReference type="InterPro" id="IPR006012">
    <property type="entry name" value="Syntaxin/epimorphin_CS"/>
</dbReference>
<dbReference type="FunFam" id="1.20.5.110:FF:000059">
    <property type="entry name" value="Related to syntaxin 12"/>
    <property type="match status" value="1"/>
</dbReference>
<evidence type="ECO:0000256" key="3">
    <source>
        <dbReference type="SAM" id="Phobius"/>
    </source>
</evidence>
<keyword evidence="3" id="KW-0472">Membrane</keyword>
<dbReference type="GO" id="GO:0012505">
    <property type="term" value="C:endomembrane system"/>
    <property type="evidence" value="ECO:0007669"/>
    <property type="project" value="TreeGrafter"/>
</dbReference>
<name>A0A0W0G0A1_MONRR</name>
<dbReference type="InterPro" id="IPR006011">
    <property type="entry name" value="Syntaxin_N"/>
</dbReference>
<evidence type="ECO:0000259" key="4">
    <source>
        <dbReference type="PROSITE" id="PS50192"/>
    </source>
</evidence>
<feature type="region of interest" description="Disordered" evidence="2">
    <location>
        <begin position="1"/>
        <end position="25"/>
    </location>
</feature>
<dbReference type="EMBL" id="LATX01001400">
    <property type="protein sequence ID" value="KTB42013.1"/>
    <property type="molecule type" value="Genomic_DNA"/>
</dbReference>
<dbReference type="Gene3D" id="1.20.5.110">
    <property type="match status" value="1"/>
</dbReference>